<accession>A0ABW8PXS6</accession>
<keyword evidence="2" id="KW-1185">Reference proteome</keyword>
<comment type="caution">
    <text evidence="1">The sequence shown here is derived from an EMBL/GenBank/DDBJ whole genome shotgun (WGS) entry which is preliminary data.</text>
</comment>
<protein>
    <submittedName>
        <fullName evidence="1">Uncharacterized protein</fullName>
    </submittedName>
</protein>
<organism evidence="1 2">
    <name type="scientific">Marinospirillum alkalitolerans</name>
    <dbReference type="NCBI Taxonomy" id="3123374"/>
    <lineage>
        <taxon>Bacteria</taxon>
        <taxon>Pseudomonadati</taxon>
        <taxon>Pseudomonadota</taxon>
        <taxon>Gammaproteobacteria</taxon>
        <taxon>Oceanospirillales</taxon>
        <taxon>Oceanospirillaceae</taxon>
        <taxon>Marinospirillum</taxon>
    </lineage>
</organism>
<name>A0ABW8PXS6_9GAMM</name>
<evidence type="ECO:0000313" key="2">
    <source>
        <dbReference type="Proteomes" id="UP001621714"/>
    </source>
</evidence>
<sequence>MNLSVTQQRAVYLQRLGIPLWVPRYQLPGAAPSQACTWQQPPPQPSRKERLLQATAALDLAAPARAKTAQVAEAATPLRTPPAATKPVTETPLIEPQTAPTSTAPVEAPLQADIWLLANGWQLVLELDAPLTQDDIQLTQNLVRALAPQGIGLVSQRQFSWPRPHLAAGSAQELTTSLRTFLTGAQYQQHPIVGLLALGPRVAQLLTEPSVQWPPLPTVYTGPSLAQLRAAAEHKAHFWQQAGDQGLRAHFASSALVWPA</sequence>
<dbReference type="Proteomes" id="UP001621714">
    <property type="component" value="Unassembled WGS sequence"/>
</dbReference>
<dbReference type="EMBL" id="JBANFI010000002">
    <property type="protein sequence ID" value="MFK7160167.1"/>
    <property type="molecule type" value="Genomic_DNA"/>
</dbReference>
<evidence type="ECO:0000313" key="1">
    <source>
        <dbReference type="EMBL" id="MFK7160167.1"/>
    </source>
</evidence>
<dbReference type="RefSeq" id="WP_405337380.1">
    <property type="nucleotide sequence ID" value="NZ_JBANFI010000002.1"/>
</dbReference>
<gene>
    <name evidence="1" type="ORF">V6U78_03840</name>
</gene>
<proteinExistence type="predicted"/>
<reference evidence="1 2" key="1">
    <citation type="submission" date="2024-02" db="EMBL/GenBank/DDBJ databases">
        <title>Marinospirillum sp. MEB 164 isolated from Lonar lake sediment.</title>
        <authorList>
            <person name="Joshi A."/>
            <person name="Thite S."/>
        </authorList>
    </citation>
    <scope>NUCLEOTIDE SEQUENCE [LARGE SCALE GENOMIC DNA]</scope>
    <source>
        <strain evidence="1 2">MEB164</strain>
    </source>
</reference>